<comment type="caution">
    <text evidence="2">The sequence shown here is derived from an EMBL/GenBank/DDBJ whole genome shotgun (WGS) entry which is preliminary data.</text>
</comment>
<evidence type="ECO:0000256" key="1">
    <source>
        <dbReference type="SAM" id="MobiDB-lite"/>
    </source>
</evidence>
<organism evidence="2 3">
    <name type="scientific">Mycena venus</name>
    <dbReference type="NCBI Taxonomy" id="2733690"/>
    <lineage>
        <taxon>Eukaryota</taxon>
        <taxon>Fungi</taxon>
        <taxon>Dikarya</taxon>
        <taxon>Basidiomycota</taxon>
        <taxon>Agaricomycotina</taxon>
        <taxon>Agaricomycetes</taxon>
        <taxon>Agaricomycetidae</taxon>
        <taxon>Agaricales</taxon>
        <taxon>Marasmiineae</taxon>
        <taxon>Mycenaceae</taxon>
        <taxon>Mycena</taxon>
    </lineage>
</organism>
<proteinExistence type="predicted"/>
<evidence type="ECO:0008006" key="4">
    <source>
        <dbReference type="Google" id="ProtNLM"/>
    </source>
</evidence>
<dbReference type="AlphaFoldDB" id="A0A8H6XE70"/>
<name>A0A8H6XE70_9AGAR</name>
<feature type="compositionally biased region" description="Polar residues" evidence="1">
    <location>
        <begin position="65"/>
        <end position="96"/>
    </location>
</feature>
<keyword evidence="3" id="KW-1185">Reference proteome</keyword>
<feature type="compositionally biased region" description="Basic and acidic residues" evidence="1">
    <location>
        <begin position="124"/>
        <end position="141"/>
    </location>
</feature>
<feature type="compositionally biased region" description="Pro residues" evidence="1">
    <location>
        <begin position="146"/>
        <end position="156"/>
    </location>
</feature>
<dbReference type="Proteomes" id="UP000620124">
    <property type="component" value="Unassembled WGS sequence"/>
</dbReference>
<protein>
    <recommendedName>
        <fullName evidence="4">Transposase family Tnp2 protein</fullName>
    </recommendedName>
</protein>
<accession>A0A8H6XE70</accession>
<evidence type="ECO:0000313" key="3">
    <source>
        <dbReference type="Proteomes" id="UP000620124"/>
    </source>
</evidence>
<dbReference type="OrthoDB" id="2669721at2759"/>
<sequence>MREDAAASLSAEFTNSLATSSRIAGGPGARLIRPASELESGSGDGPHTDEPNHKRIRRTPVVPITDNTGSNTRNLSDPQLVSVDDSGTSDLLSQMQGGRDLSPGPFAEPDSPILTPLPQPQGLSHDDKPENLQLPPRREDELPQLPDNPPQLPDDPPSPDDNEPDLGPPEADFISPIDDIQIANKFIDCLKAASLDNEDEALPPDLLEQLRNPPQKPLSLDNPDHRLSLNIFLSVSNASEETYNSLRLAILRRHPESDILTYHRVKKLVTELSGVTSIVHDMCINSCVGFTGPFARLDGCPLCGEPRYEPGRAAKIPRKQFHTIPIGPQLQALWRTPGSAHNMRYRKRCTEAILEELRRQNGKCTSPYRDFFDGIDYIEAVRTGKIILDDMILIFSIDGAQLYRNKASDCWIYIWKPKNTDSFIYPGLHHVAALQKEGLRIWDAESLRVFVSRHFLALGSADGPGMAALNGCVGHHGKYSCRLYCPLIGRHKPGGTHYYPARLRPNSFTVAGCDHPDVDLNSLLQAFTSAEATKRYNKNLLLVSKSRNKTQYEKRRLETGICKPTIFSGIHPDRILGVPGLFALDIMHLPALNLPDLFIPLWRGSFNCDPSDSTDLGSWPWAVLKNLSVWKQHGLLVAQATPYIPGSFDRPPRNPAEKISSGYKAWEFLLYFFGLGPALFYGLLPDEYWMHYCKCVQGFRILMQEEILPSEVAGAHALLTQFSDDFELKYVQRRADRLHMVHPSIHTTSHFAPETVHVGPGIIYSQWGMERTIGNLGEEIKQHSNAFSNLAQWGIRRCQVNALKAMIPDIEPLENPLLHGAADLGGGYAVLRAMDTTSRDVHLCEHRAIVAYLQANGGTLTRDTASVIRWAWLRLPNGQIARSRWKESLKALENLRVSRNVKIQVDGSSYIAEVLFYMLLHINDDIPPKAVAMVSLYGPPHPGIIAASSNTYWTAQHLHDSAIQVIDVNTIKSIGLLVINPLFSLFSLFSRQFSEFLTEKLHMLPQEGSEHIPWLLYTSRKLPSFDFGVFEKCRSQCCNLLSQDKQRVMCLPQFPRDKLTLFSHSVQLFFEFF</sequence>
<evidence type="ECO:0000313" key="2">
    <source>
        <dbReference type="EMBL" id="KAF7338946.1"/>
    </source>
</evidence>
<dbReference type="EMBL" id="JACAZI010000020">
    <property type="protein sequence ID" value="KAF7338946.1"/>
    <property type="molecule type" value="Genomic_DNA"/>
</dbReference>
<feature type="region of interest" description="Disordered" evidence="1">
    <location>
        <begin position="1"/>
        <end position="174"/>
    </location>
</feature>
<feature type="compositionally biased region" description="Polar residues" evidence="1">
    <location>
        <begin position="11"/>
        <end position="22"/>
    </location>
</feature>
<gene>
    <name evidence="2" type="ORF">MVEN_01970800</name>
</gene>
<reference evidence="2" key="1">
    <citation type="submission" date="2020-05" db="EMBL/GenBank/DDBJ databases">
        <title>Mycena genomes resolve the evolution of fungal bioluminescence.</title>
        <authorList>
            <person name="Tsai I.J."/>
        </authorList>
    </citation>
    <scope>NUCLEOTIDE SEQUENCE</scope>
    <source>
        <strain evidence="2">CCC161011</strain>
    </source>
</reference>